<proteinExistence type="predicted"/>
<accession>A0A150GIJ9</accession>
<feature type="region of interest" description="Disordered" evidence="1">
    <location>
        <begin position="256"/>
        <end position="294"/>
    </location>
</feature>
<dbReference type="OrthoDB" id="561575at2759"/>
<dbReference type="AlphaFoldDB" id="A0A150GIJ9"/>
<gene>
    <name evidence="2" type="ORF">GPECTOR_20g493</name>
</gene>
<evidence type="ECO:0000256" key="1">
    <source>
        <dbReference type="SAM" id="MobiDB-lite"/>
    </source>
</evidence>
<organism evidence="2 3">
    <name type="scientific">Gonium pectorale</name>
    <name type="common">Green alga</name>
    <dbReference type="NCBI Taxonomy" id="33097"/>
    <lineage>
        <taxon>Eukaryota</taxon>
        <taxon>Viridiplantae</taxon>
        <taxon>Chlorophyta</taxon>
        <taxon>core chlorophytes</taxon>
        <taxon>Chlorophyceae</taxon>
        <taxon>CS clade</taxon>
        <taxon>Chlamydomonadales</taxon>
        <taxon>Volvocaceae</taxon>
        <taxon>Gonium</taxon>
    </lineage>
</organism>
<feature type="compositionally biased region" description="Low complexity" evidence="1">
    <location>
        <begin position="261"/>
        <end position="270"/>
    </location>
</feature>
<sequence length="417" mass="42705">MAGAGALADDKEAVDTATPLLHFTYSFLNALIYSLPPGVPEPLHAAPPDQPLVAVLAEALEASQVLNHAARVLLLLVMLLYPPDPSGGWSAATDSEAELELWRLGVSARRWDLPWVEVRNCCCCLEEAWRRAEMGSVLAANPGADSLRLLLSPSRPVAAALSGGLLPWLQFLLHSAGRDPGGWQAAAVGELAWLGHPLAPLLAYGDAAETAALVAMLAKLLRRAQADTLHVEGVWDSLFHTDLSLVSGLNASPMGAQNCSQDQQAAEGAPGPAGPAGGGGNRAGDDEAAPEPASPASQQLAYLLSLAACHWLPPLSRLAQAALTPQPLCADPARGAGSGDIGGGGCGDASGIASLTAASLLLSASLASVPLLRLGRDALVNALICSLPPGLPEPLHAAPPDQPLVAELAEALEAPHS</sequence>
<comment type="caution">
    <text evidence="2">The sequence shown here is derived from an EMBL/GenBank/DDBJ whole genome shotgun (WGS) entry which is preliminary data.</text>
</comment>
<keyword evidence="3" id="KW-1185">Reference proteome</keyword>
<protein>
    <submittedName>
        <fullName evidence="2">Uncharacterized protein</fullName>
    </submittedName>
</protein>
<reference evidence="3" key="1">
    <citation type="journal article" date="2016" name="Nat. Commun.">
        <title>The Gonium pectorale genome demonstrates co-option of cell cycle regulation during the evolution of multicellularity.</title>
        <authorList>
            <person name="Hanschen E.R."/>
            <person name="Marriage T.N."/>
            <person name="Ferris P.J."/>
            <person name="Hamaji T."/>
            <person name="Toyoda A."/>
            <person name="Fujiyama A."/>
            <person name="Neme R."/>
            <person name="Noguchi H."/>
            <person name="Minakuchi Y."/>
            <person name="Suzuki M."/>
            <person name="Kawai-Toyooka H."/>
            <person name="Smith D.R."/>
            <person name="Sparks H."/>
            <person name="Anderson J."/>
            <person name="Bakaric R."/>
            <person name="Luria V."/>
            <person name="Karger A."/>
            <person name="Kirschner M.W."/>
            <person name="Durand P.M."/>
            <person name="Michod R.E."/>
            <person name="Nozaki H."/>
            <person name="Olson B.J."/>
        </authorList>
    </citation>
    <scope>NUCLEOTIDE SEQUENCE [LARGE SCALE GENOMIC DNA]</scope>
    <source>
        <strain evidence="3">NIES-2863</strain>
    </source>
</reference>
<dbReference type="EMBL" id="LSYV01000021">
    <property type="protein sequence ID" value="KXZ49636.1"/>
    <property type="molecule type" value="Genomic_DNA"/>
</dbReference>
<evidence type="ECO:0000313" key="3">
    <source>
        <dbReference type="Proteomes" id="UP000075714"/>
    </source>
</evidence>
<evidence type="ECO:0000313" key="2">
    <source>
        <dbReference type="EMBL" id="KXZ49636.1"/>
    </source>
</evidence>
<name>A0A150GIJ9_GONPE</name>
<dbReference type="Proteomes" id="UP000075714">
    <property type="component" value="Unassembled WGS sequence"/>
</dbReference>